<comment type="caution">
    <text evidence="2">The sequence shown here is derived from an EMBL/GenBank/DDBJ whole genome shotgun (WGS) entry which is preliminary data.</text>
</comment>
<evidence type="ECO:0000313" key="2">
    <source>
        <dbReference type="EMBL" id="KAA0042900.1"/>
    </source>
</evidence>
<feature type="region of interest" description="Disordered" evidence="1">
    <location>
        <begin position="76"/>
        <end position="96"/>
    </location>
</feature>
<reference evidence="4 5" key="1">
    <citation type="submission" date="2019-08" db="EMBL/GenBank/DDBJ databases">
        <title>Draft genome sequences of two oriental melons (Cucumis melo L. var makuwa).</title>
        <authorList>
            <person name="Kwon S.-Y."/>
        </authorList>
    </citation>
    <scope>NUCLEOTIDE SEQUENCE [LARGE SCALE GENOMIC DNA]</scope>
    <source>
        <strain evidence="5">cv. Chang Bougi</strain>
        <strain evidence="4">cv. SW 3</strain>
        <tissue evidence="2">Leaf</tissue>
    </source>
</reference>
<dbReference type="AlphaFoldDB" id="A0A5A7THX0"/>
<feature type="region of interest" description="Disordered" evidence="1">
    <location>
        <begin position="133"/>
        <end position="174"/>
    </location>
</feature>
<accession>A0A5A7THX0</accession>
<dbReference type="Proteomes" id="UP000321947">
    <property type="component" value="Unassembled WGS sequence"/>
</dbReference>
<organism evidence="2 4">
    <name type="scientific">Cucumis melo var. makuwa</name>
    <name type="common">Oriental melon</name>
    <dbReference type="NCBI Taxonomy" id="1194695"/>
    <lineage>
        <taxon>Eukaryota</taxon>
        <taxon>Viridiplantae</taxon>
        <taxon>Streptophyta</taxon>
        <taxon>Embryophyta</taxon>
        <taxon>Tracheophyta</taxon>
        <taxon>Spermatophyta</taxon>
        <taxon>Magnoliopsida</taxon>
        <taxon>eudicotyledons</taxon>
        <taxon>Gunneridae</taxon>
        <taxon>Pentapetalae</taxon>
        <taxon>rosids</taxon>
        <taxon>fabids</taxon>
        <taxon>Cucurbitales</taxon>
        <taxon>Cucurbitaceae</taxon>
        <taxon>Benincaseae</taxon>
        <taxon>Cucumis</taxon>
    </lineage>
</organism>
<feature type="compositionally biased region" description="Basic residues" evidence="1">
    <location>
        <begin position="83"/>
        <end position="96"/>
    </location>
</feature>
<evidence type="ECO:0000313" key="5">
    <source>
        <dbReference type="Proteomes" id="UP000321947"/>
    </source>
</evidence>
<dbReference type="EMBL" id="SSTD01013924">
    <property type="protein sequence ID" value="TYK05302.1"/>
    <property type="molecule type" value="Genomic_DNA"/>
</dbReference>
<sequence>MGKRENNNKYIIIIIGLNRFLGSGPSSSSQRKGKEKLEFPLLNRHRRPTRPKASHHLRQPPEIALAFVHHRRSPAGRYSQSVSHHKSSAIRVSRSKPSRTSCLRRVVRQVSVACAPSFQNIAASSVVDCRRSSQPEPHAHLTQSTNSRRPFSPESSACEPYSTRKLRAKSRPPPSAESLPLACSSCFTYSQPSHQSFLSRQACFLSFFACWTGWTNWSLECGISPVKENLLGPRPWDHSRPDRLRCSIGFTRDQLVPTGSQIARVWERASSGAEAELKAKARWRMTRSDHGEP</sequence>
<feature type="compositionally biased region" description="Polar residues" evidence="1">
    <location>
        <begin position="141"/>
        <end position="155"/>
    </location>
</feature>
<dbReference type="EMBL" id="SSTE01015921">
    <property type="protein sequence ID" value="KAA0042900.1"/>
    <property type="molecule type" value="Genomic_DNA"/>
</dbReference>
<name>A0A5A7THX0_CUCMM</name>
<dbReference type="Proteomes" id="UP000321393">
    <property type="component" value="Unassembled WGS sequence"/>
</dbReference>
<feature type="region of interest" description="Disordered" evidence="1">
    <location>
        <begin position="274"/>
        <end position="293"/>
    </location>
</feature>
<protein>
    <submittedName>
        <fullName evidence="2">Uncharacterized protein</fullName>
    </submittedName>
</protein>
<evidence type="ECO:0000313" key="3">
    <source>
        <dbReference type="EMBL" id="TYK05302.1"/>
    </source>
</evidence>
<proteinExistence type="predicted"/>
<evidence type="ECO:0000313" key="4">
    <source>
        <dbReference type="Proteomes" id="UP000321393"/>
    </source>
</evidence>
<evidence type="ECO:0000256" key="1">
    <source>
        <dbReference type="SAM" id="MobiDB-lite"/>
    </source>
</evidence>
<gene>
    <name evidence="3" type="ORF">E5676_scaffold108G001220</name>
    <name evidence="2" type="ORF">E6C27_scaffold44G004170</name>
</gene>